<comment type="caution">
    <text evidence="2">The sequence shown here is derived from an EMBL/GenBank/DDBJ whole genome shotgun (WGS) entry which is preliminary data.</text>
</comment>
<evidence type="ECO:0000313" key="3">
    <source>
        <dbReference type="Proteomes" id="UP001199106"/>
    </source>
</evidence>
<feature type="compositionally biased region" description="Basic and acidic residues" evidence="1">
    <location>
        <begin position="174"/>
        <end position="189"/>
    </location>
</feature>
<feature type="region of interest" description="Disordered" evidence="1">
    <location>
        <begin position="211"/>
        <end position="249"/>
    </location>
</feature>
<accession>A0AAD4ID58</accession>
<dbReference type="Proteomes" id="UP001199106">
    <property type="component" value="Unassembled WGS sequence"/>
</dbReference>
<gene>
    <name evidence="2" type="ORF">G6011_11111</name>
</gene>
<evidence type="ECO:0000313" key="2">
    <source>
        <dbReference type="EMBL" id="KAG9192377.1"/>
    </source>
</evidence>
<protein>
    <submittedName>
        <fullName evidence="2">Uncharacterized protein</fullName>
    </submittedName>
</protein>
<sequence length="249" mass="28759">MLRPATKEEKKRRDELHDDAEPTAYESRNFLFLTGPCPRGRYQAYATHRWLESISVSARQHVSCLSLLVQPYEEDASDAATRRAYSELSEYILRYLPRFKTLCLNIWDDEMTLYSAASEFSILLHRDDVKITVGCNRWKGETREYNNARAFLEAMTRVPRRIHNQTFSGEIQDDNTRGDNSGKQDEAHKALHEKIDTAACDRKSDDEFRDALTSSSIVNSDTEHGHESEDDWTDAAMSPTDTEQDWQLL</sequence>
<keyword evidence="3" id="KW-1185">Reference proteome</keyword>
<evidence type="ECO:0000256" key="1">
    <source>
        <dbReference type="SAM" id="MobiDB-lite"/>
    </source>
</evidence>
<reference evidence="2" key="1">
    <citation type="submission" date="2021-07" db="EMBL/GenBank/DDBJ databases">
        <title>Genome Resource of American Ginseng Black Spot Pathogen Alternaria panax.</title>
        <authorList>
            <person name="Qiu C."/>
            <person name="Wang W."/>
            <person name="Liu Z."/>
        </authorList>
    </citation>
    <scope>NUCLEOTIDE SEQUENCE</scope>
    <source>
        <strain evidence="2">BNCC115425</strain>
    </source>
</reference>
<dbReference type="AlphaFoldDB" id="A0AAD4ID58"/>
<proteinExistence type="predicted"/>
<dbReference type="EMBL" id="JAANER010000003">
    <property type="protein sequence ID" value="KAG9192377.1"/>
    <property type="molecule type" value="Genomic_DNA"/>
</dbReference>
<feature type="region of interest" description="Disordered" evidence="1">
    <location>
        <begin position="163"/>
        <end position="189"/>
    </location>
</feature>
<organism evidence="2 3">
    <name type="scientific">Alternaria panax</name>
    <dbReference type="NCBI Taxonomy" id="48097"/>
    <lineage>
        <taxon>Eukaryota</taxon>
        <taxon>Fungi</taxon>
        <taxon>Dikarya</taxon>
        <taxon>Ascomycota</taxon>
        <taxon>Pezizomycotina</taxon>
        <taxon>Dothideomycetes</taxon>
        <taxon>Pleosporomycetidae</taxon>
        <taxon>Pleosporales</taxon>
        <taxon>Pleosporineae</taxon>
        <taxon>Pleosporaceae</taxon>
        <taxon>Alternaria</taxon>
        <taxon>Alternaria sect. Panax</taxon>
    </lineage>
</organism>
<name>A0AAD4ID58_9PLEO</name>